<feature type="transmembrane region" description="Helical" evidence="7">
    <location>
        <begin position="270"/>
        <end position="292"/>
    </location>
</feature>
<comment type="subcellular location">
    <subcellularLocation>
        <location evidence="1">Membrane</location>
        <topology evidence="1">Multi-pass membrane protein</topology>
    </subcellularLocation>
</comment>
<evidence type="ECO:0000256" key="6">
    <source>
        <dbReference type="ARBA" id="ARBA00023136"/>
    </source>
</evidence>
<proteinExistence type="inferred from homology"/>
<accession>A0A1M7ZBR5</accession>
<dbReference type="OrthoDB" id="9808602at2"/>
<dbReference type="NCBIfam" id="TIGR03025">
    <property type="entry name" value="EPS_sugtrans"/>
    <property type="match status" value="1"/>
</dbReference>
<dbReference type="GO" id="GO:0016020">
    <property type="term" value="C:membrane"/>
    <property type="evidence" value="ECO:0007669"/>
    <property type="project" value="UniProtKB-SubCell"/>
</dbReference>
<comment type="similarity">
    <text evidence="2">Belongs to the bacterial sugar transferase family.</text>
</comment>
<name>A0A1M7ZBR5_9BACT</name>
<dbReference type="STRING" id="1073327.SAMN04488108_2031"/>
<dbReference type="AlphaFoldDB" id="A0A1M7ZBR5"/>
<dbReference type="Pfam" id="PF02397">
    <property type="entry name" value="Bac_transf"/>
    <property type="match status" value="1"/>
</dbReference>
<evidence type="ECO:0000256" key="2">
    <source>
        <dbReference type="ARBA" id="ARBA00006464"/>
    </source>
</evidence>
<evidence type="ECO:0000259" key="8">
    <source>
        <dbReference type="Pfam" id="PF02397"/>
    </source>
</evidence>
<dbReference type="PANTHER" id="PTHR30576:SF0">
    <property type="entry name" value="UNDECAPRENYL-PHOSPHATE N-ACETYLGALACTOSAMINYL 1-PHOSPHATE TRANSFERASE-RELATED"/>
    <property type="match status" value="1"/>
</dbReference>
<evidence type="ECO:0000256" key="4">
    <source>
        <dbReference type="ARBA" id="ARBA00022692"/>
    </source>
</evidence>
<sequence length="456" mass="52588">MRHRFDKYFPWLFIGSDFLFAAFSIFALLSIFNATDLFKEVGLKEMLPLFFFWLSVSTLRKDYEIGRTEGFDKTLVHLTGTIFWFLGAAAVLWEPFHSPNFQLISIGLLGLGMFFFMGAFRIWIHIILRRYRAGGGNIRNAVILGKEGSSSRLVEILNVKKEFGVNFLGYFDDASDCEDTKGKIEDFFVQAPLLDLDFVYINADLDPFEVKRIIDFAEEHHIKPKLIPRASLQLGNNLSFSRYGDFFVVNINEIPLDNYFNSLLKRLFDLVFSSLVIVFILSWMVPLFGILIKMGSKGPVFFVQKRNGVGNKEFNCLKFRSMRANKNADTQQATKNDPRVTKFGAFLRKSSLDEMPQFLNVFMGDMSVIGPRPHTVPMNKTFQTKVERYNSRHKVKPGITGLAQIKGFRGEIDNPVQIRSRVKLDTFYVNNWSFMMDMSIIIETVQKVFFNQENAY</sequence>
<keyword evidence="4 7" id="KW-0812">Transmembrane</keyword>
<keyword evidence="3 9" id="KW-0808">Transferase</keyword>
<feature type="domain" description="Bacterial sugar transferase" evidence="8">
    <location>
        <begin position="265"/>
        <end position="449"/>
    </location>
</feature>
<organism evidence="9 10">
    <name type="scientific">Algoriphagus zhangzhouensis</name>
    <dbReference type="NCBI Taxonomy" id="1073327"/>
    <lineage>
        <taxon>Bacteria</taxon>
        <taxon>Pseudomonadati</taxon>
        <taxon>Bacteroidota</taxon>
        <taxon>Cytophagia</taxon>
        <taxon>Cytophagales</taxon>
        <taxon>Cyclobacteriaceae</taxon>
        <taxon>Algoriphagus</taxon>
    </lineage>
</organism>
<keyword evidence="10" id="KW-1185">Reference proteome</keyword>
<dbReference type="PANTHER" id="PTHR30576">
    <property type="entry name" value="COLANIC BIOSYNTHESIS UDP-GLUCOSE LIPID CARRIER TRANSFERASE"/>
    <property type="match status" value="1"/>
</dbReference>
<keyword evidence="5 7" id="KW-1133">Transmembrane helix</keyword>
<feature type="transmembrane region" description="Helical" evidence="7">
    <location>
        <begin position="102"/>
        <end position="124"/>
    </location>
</feature>
<keyword evidence="6 7" id="KW-0472">Membrane</keyword>
<feature type="transmembrane region" description="Helical" evidence="7">
    <location>
        <begin position="75"/>
        <end position="96"/>
    </location>
</feature>
<dbReference type="InterPro" id="IPR017475">
    <property type="entry name" value="EPS_sugar_tfrase"/>
</dbReference>
<evidence type="ECO:0000256" key="7">
    <source>
        <dbReference type="SAM" id="Phobius"/>
    </source>
</evidence>
<dbReference type="Proteomes" id="UP000184609">
    <property type="component" value="Unassembled WGS sequence"/>
</dbReference>
<dbReference type="EMBL" id="FRXN01000002">
    <property type="protein sequence ID" value="SHO62259.1"/>
    <property type="molecule type" value="Genomic_DNA"/>
</dbReference>
<protein>
    <submittedName>
        <fullName evidence="9">Putative colanic acid biosysnthesis UDP-glucose lipid carrier transferase</fullName>
    </submittedName>
</protein>
<evidence type="ECO:0000313" key="10">
    <source>
        <dbReference type="Proteomes" id="UP000184609"/>
    </source>
</evidence>
<feature type="transmembrane region" description="Helical" evidence="7">
    <location>
        <begin position="12"/>
        <end position="34"/>
    </location>
</feature>
<dbReference type="GO" id="GO:0016780">
    <property type="term" value="F:phosphotransferase activity, for other substituted phosphate groups"/>
    <property type="evidence" value="ECO:0007669"/>
    <property type="project" value="TreeGrafter"/>
</dbReference>
<evidence type="ECO:0000256" key="3">
    <source>
        <dbReference type="ARBA" id="ARBA00022679"/>
    </source>
</evidence>
<evidence type="ECO:0000313" key="9">
    <source>
        <dbReference type="EMBL" id="SHO62259.1"/>
    </source>
</evidence>
<evidence type="ECO:0000256" key="1">
    <source>
        <dbReference type="ARBA" id="ARBA00004141"/>
    </source>
</evidence>
<reference evidence="10" key="1">
    <citation type="submission" date="2016-12" db="EMBL/GenBank/DDBJ databases">
        <authorList>
            <person name="Varghese N."/>
            <person name="Submissions S."/>
        </authorList>
    </citation>
    <scope>NUCLEOTIDE SEQUENCE [LARGE SCALE GENOMIC DNA]</scope>
    <source>
        <strain evidence="10">DSM 25035</strain>
    </source>
</reference>
<evidence type="ECO:0000256" key="5">
    <source>
        <dbReference type="ARBA" id="ARBA00022989"/>
    </source>
</evidence>
<dbReference type="RefSeq" id="WP_073571645.1">
    <property type="nucleotide sequence ID" value="NZ_FRXN01000002.1"/>
</dbReference>
<gene>
    <name evidence="9" type="ORF">SAMN04488108_2031</name>
</gene>
<dbReference type="InterPro" id="IPR003362">
    <property type="entry name" value="Bact_transf"/>
</dbReference>